<accession>A0AAU3H5N4</accession>
<protein>
    <submittedName>
        <fullName evidence="1">Uncharacterized protein</fullName>
    </submittedName>
</protein>
<gene>
    <name evidence="1" type="ORF">OG626_35925</name>
</gene>
<evidence type="ECO:0000313" key="1">
    <source>
        <dbReference type="EMBL" id="WTY99915.1"/>
    </source>
</evidence>
<organism evidence="1">
    <name type="scientific">Streptomyces sp. NBC_01401</name>
    <dbReference type="NCBI Taxonomy" id="2903854"/>
    <lineage>
        <taxon>Bacteria</taxon>
        <taxon>Bacillati</taxon>
        <taxon>Actinomycetota</taxon>
        <taxon>Actinomycetes</taxon>
        <taxon>Kitasatosporales</taxon>
        <taxon>Streptomycetaceae</taxon>
        <taxon>Streptomyces</taxon>
    </lineage>
</organism>
<dbReference type="EMBL" id="CP109535">
    <property type="protein sequence ID" value="WTY99915.1"/>
    <property type="molecule type" value="Genomic_DNA"/>
</dbReference>
<sequence length="44" mass="5244">MKFNALRTNAVIFDNALDIAEIVRRMLEEDGRPPRRTRRTSRRT</sequence>
<proteinExistence type="predicted"/>
<reference evidence="1" key="1">
    <citation type="submission" date="2022-10" db="EMBL/GenBank/DDBJ databases">
        <title>The complete genomes of actinobacterial strains from the NBC collection.</title>
        <authorList>
            <person name="Joergensen T.S."/>
            <person name="Alvarez Arevalo M."/>
            <person name="Sterndorff E.B."/>
            <person name="Faurdal D."/>
            <person name="Vuksanovic O."/>
            <person name="Mourched A.-S."/>
            <person name="Charusanti P."/>
            <person name="Shaw S."/>
            <person name="Blin K."/>
            <person name="Weber T."/>
        </authorList>
    </citation>
    <scope>NUCLEOTIDE SEQUENCE</scope>
    <source>
        <strain evidence="1">NBC_01401</strain>
    </source>
</reference>
<name>A0AAU3H5N4_9ACTN</name>
<dbReference type="AlphaFoldDB" id="A0AAU3H5N4"/>